<reference evidence="13 14" key="1">
    <citation type="submission" date="2018-10" db="EMBL/GenBank/DDBJ databases">
        <title>Genome assembly for a Yunnan-Guizhou Plateau 3E fish, Anabarilius grahami (Regan), and its evolutionary and genetic applications.</title>
        <authorList>
            <person name="Jiang W."/>
        </authorList>
    </citation>
    <scope>NUCLEOTIDE SEQUENCE [LARGE SCALE GENOMIC DNA]</scope>
    <source>
        <strain evidence="13">AG-KIZ</strain>
        <tissue evidence="13">Muscle</tissue>
    </source>
</reference>
<name>A0A3N0Z6F2_ANAGA</name>
<accession>A0A3N0Z6F2</accession>
<evidence type="ECO:0000256" key="4">
    <source>
        <dbReference type="ARBA" id="ARBA00022583"/>
    </source>
</evidence>
<evidence type="ECO:0000259" key="11">
    <source>
        <dbReference type="PROSITE" id="PS50942"/>
    </source>
</evidence>
<dbReference type="GO" id="GO:0006897">
    <property type="term" value="P:endocytosis"/>
    <property type="evidence" value="ECO:0007669"/>
    <property type="project" value="UniProtKB-KW"/>
</dbReference>
<feature type="compositionally biased region" description="Basic and acidic residues" evidence="10">
    <location>
        <begin position="1768"/>
        <end position="1779"/>
    </location>
</feature>
<evidence type="ECO:0000256" key="8">
    <source>
        <dbReference type="ARBA" id="ARBA00023329"/>
    </source>
</evidence>
<feature type="coiled-coil region" evidence="9">
    <location>
        <begin position="979"/>
        <end position="1027"/>
    </location>
</feature>
<dbReference type="PANTHER" id="PTHR10407">
    <property type="entry name" value="HUNTINGTIN INTERACTING PROTEIN 1"/>
    <property type="match status" value="1"/>
</dbReference>
<dbReference type="SMART" id="SM00273">
    <property type="entry name" value="ENTH"/>
    <property type="match status" value="1"/>
</dbReference>
<dbReference type="GO" id="GO:0048268">
    <property type="term" value="P:clathrin coat assembly"/>
    <property type="evidence" value="ECO:0007669"/>
    <property type="project" value="TreeGrafter"/>
</dbReference>
<protein>
    <submittedName>
        <fullName evidence="13">Huntingtin-interacting protein 1</fullName>
    </submittedName>
</protein>
<feature type="region of interest" description="Disordered" evidence="10">
    <location>
        <begin position="1756"/>
        <end position="1797"/>
    </location>
</feature>
<evidence type="ECO:0000256" key="1">
    <source>
        <dbReference type="ARBA" id="ARBA00004156"/>
    </source>
</evidence>
<feature type="coiled-coil region" evidence="9">
    <location>
        <begin position="263"/>
        <end position="396"/>
    </location>
</feature>
<evidence type="ECO:0000256" key="6">
    <source>
        <dbReference type="ARBA" id="ARBA00023136"/>
    </source>
</evidence>
<dbReference type="InterPro" id="IPR030224">
    <property type="entry name" value="Sla2_fam"/>
</dbReference>
<dbReference type="EMBL" id="RJVU01007007">
    <property type="protein sequence ID" value="ROL54026.1"/>
    <property type="molecule type" value="Genomic_DNA"/>
</dbReference>
<feature type="compositionally biased region" description="Basic and acidic residues" evidence="10">
    <location>
        <begin position="169"/>
        <end position="182"/>
    </location>
</feature>
<dbReference type="PROSITE" id="PS50945">
    <property type="entry name" value="I_LWEQ"/>
    <property type="match status" value="1"/>
</dbReference>
<dbReference type="GO" id="GO:0030136">
    <property type="term" value="C:clathrin-coated vesicle"/>
    <property type="evidence" value="ECO:0007669"/>
    <property type="project" value="TreeGrafter"/>
</dbReference>
<keyword evidence="7" id="KW-0009">Actin-binding</keyword>
<dbReference type="FunFam" id="1.20.5.1700:FF:000002">
    <property type="entry name" value="Huntingtin interacting protein 1"/>
    <property type="match status" value="1"/>
</dbReference>
<dbReference type="GO" id="GO:0007015">
    <property type="term" value="P:actin filament organization"/>
    <property type="evidence" value="ECO:0007669"/>
    <property type="project" value="TreeGrafter"/>
</dbReference>
<evidence type="ECO:0000256" key="7">
    <source>
        <dbReference type="ARBA" id="ARBA00023203"/>
    </source>
</evidence>
<feature type="compositionally biased region" description="Basic and acidic residues" evidence="10">
    <location>
        <begin position="200"/>
        <end position="210"/>
    </location>
</feature>
<comment type="caution">
    <text evidence="13">The sequence shown here is derived from an EMBL/GenBank/DDBJ whole genome shotgun (WGS) entry which is preliminary data.</text>
</comment>
<dbReference type="GO" id="GO:0030659">
    <property type="term" value="C:cytoplasmic vesicle membrane"/>
    <property type="evidence" value="ECO:0007669"/>
    <property type="project" value="UniProtKB-SubCell"/>
</dbReference>
<dbReference type="SMART" id="SM00307">
    <property type="entry name" value="ILWEQ"/>
    <property type="match status" value="1"/>
</dbReference>
<keyword evidence="5 9" id="KW-0175">Coiled coil</keyword>
<evidence type="ECO:0000256" key="10">
    <source>
        <dbReference type="SAM" id="MobiDB-lite"/>
    </source>
</evidence>
<comment type="similarity">
    <text evidence="2">Belongs to the SLA2 family.</text>
</comment>
<keyword evidence="4" id="KW-0254">Endocytosis</keyword>
<dbReference type="OrthoDB" id="8178130at2759"/>
<evidence type="ECO:0000313" key="13">
    <source>
        <dbReference type="EMBL" id="ROL54026.1"/>
    </source>
</evidence>
<feature type="coiled-coil region" evidence="9">
    <location>
        <begin position="1692"/>
        <end position="1721"/>
    </location>
</feature>
<dbReference type="InterPro" id="IPR032422">
    <property type="entry name" value="HIP1_clath-bd"/>
</dbReference>
<proteinExistence type="inferred from homology"/>
<evidence type="ECO:0000313" key="14">
    <source>
        <dbReference type="Proteomes" id="UP000281406"/>
    </source>
</evidence>
<dbReference type="GO" id="GO:0051130">
    <property type="term" value="P:positive regulation of cellular component organization"/>
    <property type="evidence" value="ECO:0007669"/>
    <property type="project" value="UniProtKB-ARBA"/>
</dbReference>
<dbReference type="GO" id="GO:0035615">
    <property type="term" value="F:clathrin adaptor activity"/>
    <property type="evidence" value="ECO:0007669"/>
    <property type="project" value="TreeGrafter"/>
</dbReference>
<feature type="coiled-coil region" evidence="9">
    <location>
        <begin position="1087"/>
        <end position="1290"/>
    </location>
</feature>
<keyword evidence="3" id="KW-0963">Cytoplasm</keyword>
<dbReference type="Gene3D" id="1.20.5.1700">
    <property type="match status" value="1"/>
</dbReference>
<dbReference type="InterPro" id="IPR011417">
    <property type="entry name" value="ANTH_dom"/>
</dbReference>
<keyword evidence="6" id="KW-0472">Membrane</keyword>
<dbReference type="InterPro" id="IPR008942">
    <property type="entry name" value="ENTH_VHS"/>
</dbReference>
<sequence>MRPAPLSLHDLSKPTSSFSLTQNFQTPDNGLEASTMQRQRLELQLLIAELKDRDQELNVMAAAHHKQLLSWEQDRQRVLILEQRCTRLEDNGLEASTMQRQRLELQLLIAELKDRDQELNVMAAAHHKQLLSWEQDRQRVLILEQRCTRLEDELEKRNEVIRTLSRRTKVAETREKDSHRELNSTQQQLHELSRRQMNTSRHEQDLEERSQSLNSTVLILSSQVGQLQVREEELSSMLKLKDKDVIEATNHILELSGRLCDLEKSLEELRKRESKTLREMEEHKHRFREGRHENTQLKAELQEKTIENNSQREELIRLKQENQLLKKEITAVELQRINEDKSWRDELLELSRSKQARAESELVCLRQVCENQQNDLQLLKLNLESAREALRHHEGQRSRERADSGLGASLVLEYSDHQGTELETGLMSTLCHSTSKNAPSVLSQHPCVEMETQTDFGATLSATNHEVAEQSAVEGSCSGANCVNNTCTTNRCDVNEQESPKKEMKERANNCVEFSSQCAPPALCCDNAVNLDLMAVIDYDAETGTPVCVVDLDINPRFSCAADLSLHLDCPSPCHQSRRSSVSLPDSTISIELCGNEDGYSSSTSRLQRLLAESQEMVASLESSAKKSVSPMKSQCPTNCDAGCHLQNNHGNGRHSQTSTHSQEGSQTSRLQSISKSITTAEAPIKEKYGRKIILGTHKEGGAVTFWSHAVSLPLSSNAILSWKFCHMVHKLLRDGHPNTLRDSRGHTAGIRQMGTLWHLEIPPNLEAPEEVLDKAIAIDINKVFDMTGEVLDYMEAALKLQETVFRQMESNSTSSTTAVGQCRLAPLVLVIQDCGPLYHFLVKLLFKLHSRIPMDALLGHRERFREQFNSLTQFFERARGMEFFKTIIQIPDLPNEPPNFLRAASLADHVKPVVVQNERIPDDDDTETQLDFGEGQYQMYYGYNQFDPPSDIPEQRETEADTLRKELEVVKPELELIKVEAQRAVVQLKTQVNKLESELEDQRTHKQMALVENERLRMEVENLRAQTAVAASIQATADDAGSRAQTAQIHFSRLKEKHAELVSRHADLMRKNTEMVKQVSSTQQAQEELLTAKQQMAVEIQQLRQDNSAQLEAQRAEIERLKHELATERAEMFQTHNVLQSKEKAGDELGSLLVGLQAEKEALLRTVKDQEAEITSLRQAVQFHQTTLQQERDRHQREMTALQNQLREKLCREQEQQLEMEKLRRELEEKRAETLRAQSALNSKETTGDQLSSVLVGLQAEKEVLLRSVREQEAEITNMRQAAQLHQATLLQERDRCQREVAVLHNQMQAKLSQDSGVLQQRLQDEQFSLLQCAVVEAEGIVLDAVAKVDDPLHVRCISTPDYLINRAELTLASIDKMQQSHAAYLRNYDGKVALINASGLLRSVTQFSHLIADTIVNGAGTAHSAPTDQADRLTDNCRDCATHCLQYLKELKMKATLPRADPTAVRYVVQRILNQGQDLRPRGADVRKEELADMVDKEMAATSSAIEDAVLRMDEILGQARRDTSGVKLEVNQSIIGSCSDLMKAIHMLVMASTDLQRDIVESGRGAGSVKDFYAKNSRWTEGLISASKAVGWGATQMLESADKVVTDKGKYEELIVCSHEIAASTAQLVAASKVKADRGNKKLHALQQASRHVNDMAAVVVTSTKSGQMQIEDKNSMDFSGLSLIKLKTEEMDSQVKVLELEKQLANERVRLGELRKKHYEIGGIPMDSPPESAVNSFDSSLPTVFPEPPTMELPSLDVFTLDPPRFEPLRLDPPRPDPPAPEPAKTSSKRTSIFHKSGSILKNAVSVALDSDFTAPSAATAVRMRSGEAPL</sequence>
<dbReference type="PROSITE" id="PS50942">
    <property type="entry name" value="ENTH"/>
    <property type="match status" value="1"/>
</dbReference>
<dbReference type="PANTHER" id="PTHR10407:SF10">
    <property type="entry name" value="HUNTINGTIN-INTERACTING PROTEIN 1-RELATED PROTEIN"/>
    <property type="match status" value="1"/>
</dbReference>
<keyword evidence="8" id="KW-0968">Cytoplasmic vesicle</keyword>
<feature type="domain" description="ENTH" evidence="11">
    <location>
        <begin position="662"/>
        <end position="812"/>
    </location>
</feature>
<dbReference type="InterPro" id="IPR035964">
    <property type="entry name" value="I/LWEQ_dom_sf"/>
</dbReference>
<dbReference type="GO" id="GO:0080025">
    <property type="term" value="F:phosphatidylinositol-3,5-bisphosphate binding"/>
    <property type="evidence" value="ECO:0007669"/>
    <property type="project" value="TreeGrafter"/>
</dbReference>
<feature type="region of interest" description="Disordered" evidence="10">
    <location>
        <begin position="168"/>
        <end position="210"/>
    </location>
</feature>
<dbReference type="Pfam" id="PF07651">
    <property type="entry name" value="ANTH"/>
    <property type="match status" value="2"/>
</dbReference>
<feature type="region of interest" description="Disordered" evidence="10">
    <location>
        <begin position="1"/>
        <end position="30"/>
    </location>
</feature>
<feature type="domain" description="I/LWEQ" evidence="12">
    <location>
        <begin position="1485"/>
        <end position="1726"/>
    </location>
</feature>
<feature type="compositionally biased region" description="Polar residues" evidence="10">
    <location>
        <begin position="13"/>
        <end position="30"/>
    </location>
</feature>
<dbReference type="GO" id="GO:0030864">
    <property type="term" value="C:cortical actin cytoskeleton"/>
    <property type="evidence" value="ECO:0007669"/>
    <property type="project" value="TreeGrafter"/>
</dbReference>
<dbReference type="FunFam" id="1.20.1410.10:FF:000002">
    <property type="entry name" value="Huntingtin interacting protein 1"/>
    <property type="match status" value="1"/>
</dbReference>
<organism evidence="13 14">
    <name type="scientific">Anabarilius grahami</name>
    <name type="common">Kanglang fish</name>
    <name type="synonym">Barilius grahami</name>
    <dbReference type="NCBI Taxonomy" id="495550"/>
    <lineage>
        <taxon>Eukaryota</taxon>
        <taxon>Metazoa</taxon>
        <taxon>Chordata</taxon>
        <taxon>Craniata</taxon>
        <taxon>Vertebrata</taxon>
        <taxon>Euteleostomi</taxon>
        <taxon>Actinopterygii</taxon>
        <taxon>Neopterygii</taxon>
        <taxon>Teleostei</taxon>
        <taxon>Ostariophysi</taxon>
        <taxon>Cypriniformes</taxon>
        <taxon>Xenocyprididae</taxon>
        <taxon>Xenocypridinae</taxon>
        <taxon>Xenocypridinae incertae sedis</taxon>
        <taxon>Anabarilius</taxon>
    </lineage>
</organism>
<evidence type="ECO:0000256" key="3">
    <source>
        <dbReference type="ARBA" id="ARBA00022490"/>
    </source>
</evidence>
<evidence type="ECO:0000256" key="5">
    <source>
        <dbReference type="ARBA" id="ARBA00023054"/>
    </source>
</evidence>
<feature type="region of interest" description="Disordered" evidence="10">
    <location>
        <begin position="647"/>
        <end position="674"/>
    </location>
</feature>
<evidence type="ECO:0000256" key="2">
    <source>
        <dbReference type="ARBA" id="ARBA00010135"/>
    </source>
</evidence>
<dbReference type="GO" id="GO:0032051">
    <property type="term" value="F:clathrin light chain binding"/>
    <property type="evidence" value="ECO:0007669"/>
    <property type="project" value="TreeGrafter"/>
</dbReference>
<evidence type="ECO:0000256" key="9">
    <source>
        <dbReference type="SAM" id="Coils"/>
    </source>
</evidence>
<evidence type="ECO:0000259" key="12">
    <source>
        <dbReference type="PROSITE" id="PS50945"/>
    </source>
</evidence>
<dbReference type="GO" id="GO:0051015">
    <property type="term" value="F:actin filament binding"/>
    <property type="evidence" value="ECO:0007669"/>
    <property type="project" value="TreeGrafter"/>
</dbReference>
<dbReference type="InterPro" id="IPR013809">
    <property type="entry name" value="ENTH"/>
</dbReference>
<dbReference type="SUPFAM" id="SSF109885">
    <property type="entry name" value="I/LWEQ domain"/>
    <property type="match status" value="1"/>
</dbReference>
<dbReference type="Gene3D" id="1.20.1410.10">
    <property type="entry name" value="I/LWEQ domain"/>
    <property type="match status" value="1"/>
</dbReference>
<comment type="subcellular location">
    <subcellularLocation>
        <location evidence="1">Cytoplasmic vesicle membrane</location>
    </subcellularLocation>
</comment>
<dbReference type="Pfam" id="PF16515">
    <property type="entry name" value="HIP1_clath_bdg"/>
    <property type="match status" value="2"/>
</dbReference>
<feature type="compositionally biased region" description="Polar residues" evidence="10">
    <location>
        <begin position="183"/>
        <end position="199"/>
    </location>
</feature>
<dbReference type="GO" id="GO:0030100">
    <property type="term" value="P:regulation of endocytosis"/>
    <property type="evidence" value="ECO:0007669"/>
    <property type="project" value="UniProtKB-ARBA"/>
</dbReference>
<gene>
    <name evidence="13" type="ORF">DPX16_10449</name>
</gene>
<dbReference type="GO" id="GO:0051050">
    <property type="term" value="P:positive regulation of transport"/>
    <property type="evidence" value="ECO:0007669"/>
    <property type="project" value="UniProtKB-ARBA"/>
</dbReference>
<dbReference type="SUPFAM" id="SSF48464">
    <property type="entry name" value="ENTH/VHS domain"/>
    <property type="match status" value="1"/>
</dbReference>
<dbReference type="GO" id="GO:0043325">
    <property type="term" value="F:phosphatidylinositol-3,4-bisphosphate binding"/>
    <property type="evidence" value="ECO:0007669"/>
    <property type="project" value="TreeGrafter"/>
</dbReference>
<keyword evidence="14" id="KW-1185">Reference proteome</keyword>
<dbReference type="InterPro" id="IPR002558">
    <property type="entry name" value="ILWEQ_dom"/>
</dbReference>
<dbReference type="Gene3D" id="6.10.250.920">
    <property type="match status" value="2"/>
</dbReference>
<dbReference type="Gene3D" id="1.25.40.90">
    <property type="match status" value="1"/>
</dbReference>
<dbReference type="Proteomes" id="UP000281406">
    <property type="component" value="Unassembled WGS sequence"/>
</dbReference>
<dbReference type="Pfam" id="PF01608">
    <property type="entry name" value="I_LWEQ"/>
    <property type="match status" value="1"/>
</dbReference>